<keyword evidence="2" id="KW-0813">Transport</keyword>
<dbReference type="PROSITE" id="PS50850">
    <property type="entry name" value="MFS"/>
    <property type="match status" value="1"/>
</dbReference>
<comment type="caution">
    <text evidence="8">The sequence shown here is derived from an EMBL/GenBank/DDBJ whole genome shotgun (WGS) entry which is preliminary data.</text>
</comment>
<feature type="transmembrane region" description="Helical" evidence="6">
    <location>
        <begin position="299"/>
        <end position="320"/>
    </location>
</feature>
<reference evidence="8" key="1">
    <citation type="submission" date="2020-10" db="EMBL/GenBank/DDBJ databases">
        <title>Taxonomic study of unclassified bacteria belonging to the class Ktedonobacteria.</title>
        <authorList>
            <person name="Yabe S."/>
            <person name="Wang C.M."/>
            <person name="Zheng Y."/>
            <person name="Sakai Y."/>
            <person name="Cavaletti L."/>
            <person name="Monciardini P."/>
            <person name="Donadio S."/>
        </authorList>
    </citation>
    <scope>NUCLEOTIDE SEQUENCE</scope>
    <source>
        <strain evidence="8">ID150040</strain>
    </source>
</reference>
<feature type="transmembrane region" description="Helical" evidence="6">
    <location>
        <begin position="150"/>
        <end position="171"/>
    </location>
</feature>
<feature type="domain" description="Major facilitator superfamily (MFS) profile" evidence="7">
    <location>
        <begin position="23"/>
        <end position="414"/>
    </location>
</feature>
<dbReference type="PANTHER" id="PTHR23504:SF15">
    <property type="entry name" value="MAJOR FACILITATOR SUPERFAMILY (MFS) PROFILE DOMAIN-CONTAINING PROTEIN"/>
    <property type="match status" value="1"/>
</dbReference>
<keyword evidence="9" id="KW-1185">Reference proteome</keyword>
<evidence type="ECO:0000313" key="8">
    <source>
        <dbReference type="EMBL" id="GHO93962.1"/>
    </source>
</evidence>
<feature type="transmembrane region" description="Helical" evidence="6">
    <location>
        <begin position="392"/>
        <end position="413"/>
    </location>
</feature>
<keyword evidence="5 6" id="KW-0472">Membrane</keyword>
<evidence type="ECO:0000256" key="5">
    <source>
        <dbReference type="ARBA" id="ARBA00023136"/>
    </source>
</evidence>
<evidence type="ECO:0000256" key="3">
    <source>
        <dbReference type="ARBA" id="ARBA00022692"/>
    </source>
</evidence>
<name>A0A8J3N4C5_9CHLR</name>
<evidence type="ECO:0000259" key="7">
    <source>
        <dbReference type="PROSITE" id="PS50850"/>
    </source>
</evidence>
<evidence type="ECO:0000256" key="1">
    <source>
        <dbReference type="ARBA" id="ARBA00004651"/>
    </source>
</evidence>
<feature type="transmembrane region" description="Helical" evidence="6">
    <location>
        <begin position="24"/>
        <end position="48"/>
    </location>
</feature>
<dbReference type="Pfam" id="PF07690">
    <property type="entry name" value="MFS_1"/>
    <property type="match status" value="1"/>
</dbReference>
<dbReference type="Proteomes" id="UP000597444">
    <property type="component" value="Unassembled WGS sequence"/>
</dbReference>
<keyword evidence="3 6" id="KW-0812">Transmembrane</keyword>
<feature type="transmembrane region" description="Helical" evidence="6">
    <location>
        <begin position="60"/>
        <end position="81"/>
    </location>
</feature>
<organism evidence="8 9">
    <name type="scientific">Reticulibacter mediterranei</name>
    <dbReference type="NCBI Taxonomy" id="2778369"/>
    <lineage>
        <taxon>Bacteria</taxon>
        <taxon>Bacillati</taxon>
        <taxon>Chloroflexota</taxon>
        <taxon>Ktedonobacteria</taxon>
        <taxon>Ktedonobacterales</taxon>
        <taxon>Reticulibacteraceae</taxon>
        <taxon>Reticulibacter</taxon>
    </lineage>
</organism>
<feature type="transmembrane region" description="Helical" evidence="6">
    <location>
        <begin position="326"/>
        <end position="348"/>
    </location>
</feature>
<dbReference type="InterPro" id="IPR020846">
    <property type="entry name" value="MFS_dom"/>
</dbReference>
<dbReference type="GO" id="GO:0005886">
    <property type="term" value="C:plasma membrane"/>
    <property type="evidence" value="ECO:0007669"/>
    <property type="project" value="UniProtKB-SubCell"/>
</dbReference>
<feature type="transmembrane region" description="Helical" evidence="6">
    <location>
        <begin position="369"/>
        <end position="386"/>
    </location>
</feature>
<dbReference type="SUPFAM" id="SSF103473">
    <property type="entry name" value="MFS general substrate transporter"/>
    <property type="match status" value="1"/>
</dbReference>
<dbReference type="EMBL" id="BNJK01000001">
    <property type="protein sequence ID" value="GHO93962.1"/>
    <property type="molecule type" value="Genomic_DNA"/>
</dbReference>
<dbReference type="CDD" id="cd17330">
    <property type="entry name" value="MFS_SLC46_TetA_like"/>
    <property type="match status" value="1"/>
</dbReference>
<sequence>MHSSDVSETITVQGRSTGPDRKTFAFLVVTVLLSSLGGTIFLPVMPFIAQEYTRNQGDLALVVGWLVTIYSIFQLLAAPTLGALSDHFGRRPLLLICLIGSAIGYALFGIGGALWVLFLSRAIDGLTGGNFSILFAYIGDTAPAEERGKYFGLFGALSGAGFIVGPAIGGFASELGYAVPVYIAFGLTVVSVVWGYFYLPESLSKEHRSEQITLPQLNPLTQFRKLFAIVQLRWLLLAIFLFALPFAIMQANIAVLVKDSLNWNADTIGPIFSVVGVVDILMQGVLIGRLLPMFGEIKLTVGGLVCVAGAYLLLGVIALIPSPLLVFGGVALFAVGTGLLEPSLSGLLSRAAGPRQQGIVQGGSQSIQSLAMIIGPLLGGILYTQINHAVPYWVGIGFVALAIIATFLATPVLRANQAADQA</sequence>
<dbReference type="Gene3D" id="1.20.1250.20">
    <property type="entry name" value="MFS general substrate transporter like domains"/>
    <property type="match status" value="1"/>
</dbReference>
<dbReference type="RefSeq" id="WP_220204725.1">
    <property type="nucleotide sequence ID" value="NZ_BNJK01000001.1"/>
</dbReference>
<feature type="transmembrane region" description="Helical" evidence="6">
    <location>
        <begin position="234"/>
        <end position="256"/>
    </location>
</feature>
<dbReference type="PRINTS" id="PR01035">
    <property type="entry name" value="TCRTETA"/>
</dbReference>
<feature type="transmembrane region" description="Helical" evidence="6">
    <location>
        <begin position="268"/>
        <end position="287"/>
    </location>
</feature>
<evidence type="ECO:0000256" key="2">
    <source>
        <dbReference type="ARBA" id="ARBA00022448"/>
    </source>
</evidence>
<dbReference type="GO" id="GO:0022857">
    <property type="term" value="F:transmembrane transporter activity"/>
    <property type="evidence" value="ECO:0007669"/>
    <property type="project" value="InterPro"/>
</dbReference>
<evidence type="ECO:0000256" key="4">
    <source>
        <dbReference type="ARBA" id="ARBA00022989"/>
    </source>
</evidence>
<evidence type="ECO:0000256" key="6">
    <source>
        <dbReference type="SAM" id="Phobius"/>
    </source>
</evidence>
<evidence type="ECO:0000313" key="9">
    <source>
        <dbReference type="Proteomes" id="UP000597444"/>
    </source>
</evidence>
<protein>
    <submittedName>
        <fullName evidence="8">Tetracycline resistance MFS efflux pump</fullName>
    </submittedName>
</protein>
<proteinExistence type="predicted"/>
<dbReference type="PANTHER" id="PTHR23504">
    <property type="entry name" value="MAJOR FACILITATOR SUPERFAMILY DOMAIN-CONTAINING PROTEIN 10"/>
    <property type="match status" value="1"/>
</dbReference>
<feature type="transmembrane region" description="Helical" evidence="6">
    <location>
        <begin position="177"/>
        <end position="199"/>
    </location>
</feature>
<dbReference type="InterPro" id="IPR036259">
    <property type="entry name" value="MFS_trans_sf"/>
</dbReference>
<feature type="transmembrane region" description="Helical" evidence="6">
    <location>
        <begin position="93"/>
        <end position="116"/>
    </location>
</feature>
<accession>A0A8J3N4C5</accession>
<comment type="subcellular location">
    <subcellularLocation>
        <location evidence="1">Cell membrane</location>
        <topology evidence="1">Multi-pass membrane protein</topology>
    </subcellularLocation>
</comment>
<dbReference type="InterPro" id="IPR001958">
    <property type="entry name" value="Tet-R_TetA/multi-R_MdtG-like"/>
</dbReference>
<gene>
    <name evidence="8" type="ORF">KSF_040100</name>
</gene>
<dbReference type="AlphaFoldDB" id="A0A8J3N4C5"/>
<dbReference type="InterPro" id="IPR011701">
    <property type="entry name" value="MFS"/>
</dbReference>
<keyword evidence="4 6" id="KW-1133">Transmembrane helix</keyword>